<sequence>MLPAAVVYWLVTVLYLASAWLAAGLAAWDFLIVLHLIVEHTVRQATVPGDQLGRISAVTRFVSWGADPVGAVMGGLLATTALGTFGTLLVCLAGFLLAGLVLLASTRIRTLDIEL</sequence>
<evidence type="ECO:0000256" key="1">
    <source>
        <dbReference type="SAM" id="Phobius"/>
    </source>
</evidence>
<evidence type="ECO:0008006" key="4">
    <source>
        <dbReference type="Google" id="ProtNLM"/>
    </source>
</evidence>
<accession>A0A193G4I1</accession>
<protein>
    <recommendedName>
        <fullName evidence="4">Major facilitator superfamily (MFS) profile domain-containing protein</fullName>
    </recommendedName>
</protein>
<keyword evidence="1" id="KW-0812">Transmembrane</keyword>
<dbReference type="Proteomes" id="UP000092213">
    <property type="component" value="Chromosome"/>
</dbReference>
<evidence type="ECO:0000313" key="3">
    <source>
        <dbReference type="Proteomes" id="UP000092213"/>
    </source>
</evidence>
<keyword evidence="1" id="KW-1133">Transmembrane helix</keyword>
<dbReference type="RefSeq" id="WP_066672188.1">
    <property type="nucleotide sequence ID" value="NZ_CP016171.1"/>
</dbReference>
<organism evidence="2 3">
    <name type="scientific">Bordetella bronchialis</name>
    <dbReference type="NCBI Taxonomy" id="463025"/>
    <lineage>
        <taxon>Bacteria</taxon>
        <taxon>Pseudomonadati</taxon>
        <taxon>Pseudomonadota</taxon>
        <taxon>Betaproteobacteria</taxon>
        <taxon>Burkholderiales</taxon>
        <taxon>Alcaligenaceae</taxon>
        <taxon>Bordetella</taxon>
    </lineage>
</organism>
<gene>
    <name evidence="2" type="ORF">BAU08_24655</name>
</gene>
<feature type="transmembrane region" description="Helical" evidence="1">
    <location>
        <begin position="6"/>
        <end position="37"/>
    </location>
</feature>
<dbReference type="EMBL" id="CP016171">
    <property type="protein sequence ID" value="ANN74119.1"/>
    <property type="molecule type" value="Genomic_DNA"/>
</dbReference>
<feature type="transmembrane region" description="Helical" evidence="1">
    <location>
        <begin position="84"/>
        <end position="104"/>
    </location>
</feature>
<dbReference type="AlphaFoldDB" id="A0A193G4I1"/>
<evidence type="ECO:0000313" key="2">
    <source>
        <dbReference type="EMBL" id="ANN74119.1"/>
    </source>
</evidence>
<name>A0A193G4I1_9BORD</name>
<keyword evidence="1" id="KW-0472">Membrane</keyword>
<proteinExistence type="predicted"/>
<reference evidence="2 3" key="1">
    <citation type="submission" date="2016-06" db="EMBL/GenBank/DDBJ databases">
        <title>Complete genome sequences of Bordetella bronchialis and Bordetella flabilis.</title>
        <authorList>
            <person name="LiPuma J.J."/>
            <person name="Spilker T."/>
        </authorList>
    </citation>
    <scope>NUCLEOTIDE SEQUENCE [LARGE SCALE GENOMIC DNA]</scope>
    <source>
        <strain evidence="2 3">AU17976</strain>
    </source>
</reference>